<dbReference type="SMART" id="SM00320">
    <property type="entry name" value="WD40"/>
    <property type="match status" value="5"/>
</dbReference>
<dbReference type="PROSITE" id="PS00678">
    <property type="entry name" value="WD_REPEATS_1"/>
    <property type="match status" value="1"/>
</dbReference>
<feature type="repeat" description="WD" evidence="3">
    <location>
        <begin position="252"/>
        <end position="294"/>
    </location>
</feature>
<protein>
    <recommendedName>
        <fullName evidence="7">Transducin/WD40 repeat-like superfamily protein</fullName>
    </recommendedName>
</protein>
<comment type="caution">
    <text evidence="5">The sequence shown here is derived from an EMBL/GenBank/DDBJ whole genome shotgun (WGS) entry which is preliminary data.</text>
</comment>
<dbReference type="GO" id="GO:0005634">
    <property type="term" value="C:nucleus"/>
    <property type="evidence" value="ECO:0007669"/>
    <property type="project" value="TreeGrafter"/>
</dbReference>
<dbReference type="InterPro" id="IPR015943">
    <property type="entry name" value="WD40/YVTN_repeat-like_dom_sf"/>
</dbReference>
<evidence type="ECO:0000256" key="3">
    <source>
        <dbReference type="PROSITE-ProRule" id="PRU00221"/>
    </source>
</evidence>
<feature type="compositionally biased region" description="Acidic residues" evidence="4">
    <location>
        <begin position="119"/>
        <end position="137"/>
    </location>
</feature>
<feature type="repeat" description="WD" evidence="3">
    <location>
        <begin position="347"/>
        <end position="388"/>
    </location>
</feature>
<evidence type="ECO:0008006" key="7">
    <source>
        <dbReference type="Google" id="ProtNLM"/>
    </source>
</evidence>
<feature type="repeat" description="WD" evidence="3">
    <location>
        <begin position="301"/>
        <end position="337"/>
    </location>
</feature>
<evidence type="ECO:0000313" key="6">
    <source>
        <dbReference type="Proteomes" id="UP000823388"/>
    </source>
</evidence>
<dbReference type="PANTHER" id="PTHR16017:SF0">
    <property type="entry name" value="WD REPEAT-CONTAINING PROTEIN 70"/>
    <property type="match status" value="1"/>
</dbReference>
<dbReference type="PROSITE" id="PS50294">
    <property type="entry name" value="WD_REPEATS_REGION"/>
    <property type="match status" value="3"/>
</dbReference>
<feature type="repeat" description="WD" evidence="3">
    <location>
        <begin position="151"/>
        <end position="185"/>
    </location>
</feature>
<dbReference type="Pfam" id="PF00400">
    <property type="entry name" value="WD40"/>
    <property type="match status" value="5"/>
</dbReference>
<accession>A0A8T0NIY8</accession>
<dbReference type="Proteomes" id="UP000823388">
    <property type="component" value="Chromosome 9K"/>
</dbReference>
<dbReference type="FunFam" id="2.130.10.10:FF:000245">
    <property type="entry name" value="WD repeat-containing protein 70"/>
    <property type="match status" value="1"/>
</dbReference>
<organism evidence="5 6">
    <name type="scientific">Panicum virgatum</name>
    <name type="common">Blackwell switchgrass</name>
    <dbReference type="NCBI Taxonomy" id="38727"/>
    <lineage>
        <taxon>Eukaryota</taxon>
        <taxon>Viridiplantae</taxon>
        <taxon>Streptophyta</taxon>
        <taxon>Embryophyta</taxon>
        <taxon>Tracheophyta</taxon>
        <taxon>Spermatophyta</taxon>
        <taxon>Magnoliopsida</taxon>
        <taxon>Liliopsida</taxon>
        <taxon>Poales</taxon>
        <taxon>Poaceae</taxon>
        <taxon>PACMAD clade</taxon>
        <taxon>Panicoideae</taxon>
        <taxon>Panicodae</taxon>
        <taxon>Paniceae</taxon>
        <taxon>Panicinae</taxon>
        <taxon>Panicum</taxon>
        <taxon>Panicum sect. Hiantes</taxon>
    </lineage>
</organism>
<evidence type="ECO:0000313" key="5">
    <source>
        <dbReference type="EMBL" id="KAG2548635.1"/>
    </source>
</evidence>
<gene>
    <name evidence="5" type="ORF">PVAP13_9KG213600</name>
</gene>
<keyword evidence="1 3" id="KW-0853">WD repeat</keyword>
<evidence type="ECO:0000256" key="1">
    <source>
        <dbReference type="ARBA" id="ARBA00022574"/>
    </source>
</evidence>
<dbReference type="AlphaFoldDB" id="A0A8T0NIY8"/>
<dbReference type="GO" id="GO:0035861">
    <property type="term" value="C:site of double-strand break"/>
    <property type="evidence" value="ECO:0007669"/>
    <property type="project" value="TreeGrafter"/>
</dbReference>
<feature type="region of interest" description="Disordered" evidence="4">
    <location>
        <begin position="27"/>
        <end position="143"/>
    </location>
</feature>
<dbReference type="PRINTS" id="PR00320">
    <property type="entry name" value="GPROTEINBRPT"/>
</dbReference>
<dbReference type="InterPro" id="IPR036322">
    <property type="entry name" value="WD40_repeat_dom_sf"/>
</dbReference>
<dbReference type="Gene3D" id="2.130.10.10">
    <property type="entry name" value="YVTN repeat-like/Quinoprotein amine dehydrogenase"/>
    <property type="match status" value="2"/>
</dbReference>
<name>A0A8T0NIY8_PANVG</name>
<evidence type="ECO:0000256" key="4">
    <source>
        <dbReference type="SAM" id="MobiDB-lite"/>
    </source>
</evidence>
<dbReference type="PANTHER" id="PTHR16017">
    <property type="entry name" value="GASTRULATION DEFECTIVE PROTEIN 1-RELATED"/>
    <property type="match status" value="1"/>
</dbReference>
<keyword evidence="6" id="KW-1185">Reference proteome</keyword>
<dbReference type="InterPro" id="IPR001680">
    <property type="entry name" value="WD40_rpt"/>
</dbReference>
<dbReference type="InterPro" id="IPR051858">
    <property type="entry name" value="WD_repeat_GAD-1"/>
</dbReference>
<dbReference type="InterPro" id="IPR019775">
    <property type="entry name" value="WD40_repeat_CS"/>
</dbReference>
<feature type="compositionally biased region" description="Low complexity" evidence="4">
    <location>
        <begin position="28"/>
        <end position="37"/>
    </location>
</feature>
<feature type="compositionally biased region" description="Low complexity" evidence="4">
    <location>
        <begin position="44"/>
        <end position="55"/>
    </location>
</feature>
<keyword evidence="2" id="KW-0677">Repeat</keyword>
<proteinExistence type="predicted"/>
<dbReference type="EMBL" id="CM029053">
    <property type="protein sequence ID" value="KAG2548635.1"/>
    <property type="molecule type" value="Genomic_DNA"/>
</dbReference>
<dbReference type="FunFam" id="2.130.10.10:FF:000469">
    <property type="entry name" value="Nucleotide binding protein"/>
    <property type="match status" value="1"/>
</dbReference>
<sequence>MADGGDMDEEAMRAFFPLSFGKITARPSSAVSSAHSSTLRKPQNPSNPNPSTSAAADDDGGAMIGPPRPPPAAPAGDDDDEEEGGGMIGPPRPPPLSTHGEGEDDEGGGMIGPPRPPPAEEDEEEEEEEDDMEDDGDGGFNRIPLSNEIVLRGHTKVVSALAVDHTGSRVLSGSYDYTVRMYDFQGMNSKLQSFRQLEPFEGHQVRSLSWSPTSDRFLCVTGSAQAKIYDRDGLTLGEFVKGDMYIRDLKNTKGHISGLTGGEWNPKSKETILTSSEDGSIRLWDVSDFKSQKQVIKPKLVRPMRIPVTSCAWDHEGKRIVGGIGDGSIQLWTVKTGWGSRPDIHVEKTHTEDITGVKFSTDGQILLSRSMDSTLKIWDLRRMKTPLKVFEDLPNHYAETNAAFSPDEQLIFTGTSIEKDGDNGGLLCFFDRKKLELVSRVGISPHYSVIRCLWHPRINQLGTRKKAGLISFMILLLVRGELSYVLDEHQGKSLSMTLRCNLSYTIHMHCHFSEINQVVNVKERRY</sequence>
<dbReference type="InterPro" id="IPR020472">
    <property type="entry name" value="WD40_PAC1"/>
</dbReference>
<evidence type="ECO:0000256" key="2">
    <source>
        <dbReference type="ARBA" id="ARBA00022737"/>
    </source>
</evidence>
<dbReference type="PROSITE" id="PS50082">
    <property type="entry name" value="WD_REPEATS_2"/>
    <property type="match status" value="4"/>
</dbReference>
<dbReference type="SUPFAM" id="SSF50978">
    <property type="entry name" value="WD40 repeat-like"/>
    <property type="match status" value="1"/>
</dbReference>
<reference evidence="5" key="1">
    <citation type="submission" date="2020-05" db="EMBL/GenBank/DDBJ databases">
        <title>WGS assembly of Panicum virgatum.</title>
        <authorList>
            <person name="Lovell J.T."/>
            <person name="Jenkins J."/>
            <person name="Shu S."/>
            <person name="Juenger T.E."/>
            <person name="Schmutz J."/>
        </authorList>
    </citation>
    <scope>NUCLEOTIDE SEQUENCE</scope>
    <source>
        <strain evidence="5">AP13</strain>
    </source>
</reference>